<dbReference type="FunFam" id="3.40.50.1220:FF:000008">
    <property type="entry name" value="Acetolactate synthase"/>
    <property type="match status" value="1"/>
</dbReference>
<comment type="cofactor">
    <cofactor evidence="14">
        <name>thiamine diphosphate</name>
        <dbReference type="ChEBI" id="CHEBI:58937"/>
    </cofactor>
    <text evidence="14">Binds 1 thiamine pyrophosphate per subunit.</text>
</comment>
<dbReference type="CDD" id="cd07035">
    <property type="entry name" value="TPP_PYR_POX_like"/>
    <property type="match status" value="1"/>
</dbReference>
<evidence type="ECO:0000256" key="3">
    <source>
        <dbReference type="ARBA" id="ARBA00007812"/>
    </source>
</evidence>
<evidence type="ECO:0000256" key="2">
    <source>
        <dbReference type="ARBA" id="ARBA00005025"/>
    </source>
</evidence>
<gene>
    <name evidence="18" type="ORF">SAMN04488503_0812</name>
</gene>
<dbReference type="FunFam" id="3.40.50.970:FF:000016">
    <property type="entry name" value="Acetolactate synthase"/>
    <property type="match status" value="1"/>
</dbReference>
<dbReference type="OrthoDB" id="2254214at2"/>
<sequence length="589" mass="61395">MPTAAKGQPTPMSMTGAELVIRLLERQGVRIIPGIPGGANLPLYDALSRSTAIRHVLARHEQGAGFMAQGMARTTGEPAVFFATSGPGATNTLTALADAKLDSVPVICITGQVPSSMIGTDAFQEVDIYGMSIPVTKHNFLVRSAEELLRVIPEAFRIASSGRPGPVLVDIPKDVQAARISVERLPEPGGPDPVEPPDQPSLERAARMLAQSRRPILLLGAGVAASGAGPGARAFAEAAGLPVTMSLLGLGILPDAHPLNIGMLGMHGTRAANTLMGECDLLMVAGARLDDRATGRLDEFCPNAALIHLDIDHSELDKLKAAHLAIRADVRTALTAMLPLVSGGAKNPDRAAWLARVAACKAENPQDLPGAGNPLTPYGLVRCSGDILTSAADGAGQDGAIVVTDVGQHQMRAAQAYPDLKPRAWLTSGGLGTMGFGLPTAIGAALANPGRRVVCFTGDGSLQMNIQELATAAETGASVAIVLADNGSLGLVQQQQDLFYGRRVFASTYRHHIDFLKIAEGFGVRAVDLSQARDPMAELERALLREGPCLVRVPVDARENVYPMVPPGAANTEMICQDAPAACAASTNA</sequence>
<keyword evidence="9" id="KW-0274">FAD</keyword>
<evidence type="ECO:0000259" key="15">
    <source>
        <dbReference type="Pfam" id="PF00205"/>
    </source>
</evidence>
<dbReference type="Pfam" id="PF02775">
    <property type="entry name" value="TPP_enzyme_C"/>
    <property type="match status" value="1"/>
</dbReference>
<keyword evidence="6" id="KW-0285">Flavoprotein</keyword>
<dbReference type="GO" id="GO:0005948">
    <property type="term" value="C:acetolactate synthase complex"/>
    <property type="evidence" value="ECO:0007669"/>
    <property type="project" value="TreeGrafter"/>
</dbReference>
<feature type="domain" description="Thiamine pyrophosphate enzyme central" evidence="15">
    <location>
        <begin position="202"/>
        <end position="336"/>
    </location>
</feature>
<evidence type="ECO:0000256" key="5">
    <source>
        <dbReference type="ARBA" id="ARBA00022605"/>
    </source>
</evidence>
<keyword evidence="11 14" id="KW-0786">Thiamine pyrophosphate</keyword>
<evidence type="ECO:0000259" key="17">
    <source>
        <dbReference type="Pfam" id="PF02776"/>
    </source>
</evidence>
<dbReference type="GO" id="GO:0050660">
    <property type="term" value="F:flavin adenine dinucleotide binding"/>
    <property type="evidence" value="ECO:0007669"/>
    <property type="project" value="InterPro"/>
</dbReference>
<comment type="catalytic activity">
    <reaction evidence="13 14">
        <text>2 pyruvate + H(+) = (2S)-2-acetolactate + CO2</text>
        <dbReference type="Rhea" id="RHEA:25249"/>
        <dbReference type="ChEBI" id="CHEBI:15361"/>
        <dbReference type="ChEBI" id="CHEBI:15378"/>
        <dbReference type="ChEBI" id="CHEBI:16526"/>
        <dbReference type="ChEBI" id="CHEBI:58476"/>
        <dbReference type="EC" id="2.2.1.6"/>
    </reaction>
</comment>
<dbReference type="Gene3D" id="3.40.50.1220">
    <property type="entry name" value="TPP-binding domain"/>
    <property type="match status" value="1"/>
</dbReference>
<dbReference type="InterPro" id="IPR029035">
    <property type="entry name" value="DHS-like_NAD/FAD-binding_dom"/>
</dbReference>
<reference evidence="18 19" key="1">
    <citation type="submission" date="2017-06" db="EMBL/GenBank/DDBJ databases">
        <authorList>
            <person name="Kim H.J."/>
            <person name="Triplett B.A."/>
        </authorList>
    </citation>
    <scope>NUCLEOTIDE SEQUENCE [LARGE SCALE GENOMIC DNA]</scope>
    <source>
        <strain evidence="18 19">DSM 13116</strain>
    </source>
</reference>
<evidence type="ECO:0000256" key="10">
    <source>
        <dbReference type="ARBA" id="ARBA00022842"/>
    </source>
</evidence>
<dbReference type="InterPro" id="IPR011766">
    <property type="entry name" value="TPP_enzyme_TPP-bd"/>
</dbReference>
<keyword evidence="12 14" id="KW-0100">Branched-chain amino acid biosynthesis</keyword>
<dbReference type="Pfam" id="PF02776">
    <property type="entry name" value="TPP_enzyme_N"/>
    <property type="match status" value="1"/>
</dbReference>
<dbReference type="GO" id="GO:0003984">
    <property type="term" value="F:acetolactate synthase activity"/>
    <property type="evidence" value="ECO:0007669"/>
    <property type="project" value="UniProtKB-EC"/>
</dbReference>
<evidence type="ECO:0000256" key="8">
    <source>
        <dbReference type="ARBA" id="ARBA00022723"/>
    </source>
</evidence>
<comment type="cofactor">
    <cofactor evidence="14">
        <name>Mg(2+)</name>
        <dbReference type="ChEBI" id="CHEBI:18420"/>
    </cofactor>
    <text evidence="14">Binds 1 Mg(2+) ion per subunit.</text>
</comment>
<dbReference type="InterPro" id="IPR039368">
    <property type="entry name" value="AHAS_TPP"/>
</dbReference>
<evidence type="ECO:0000313" key="19">
    <source>
        <dbReference type="Proteomes" id="UP000198324"/>
    </source>
</evidence>
<dbReference type="EC" id="2.2.1.6" evidence="4 14"/>
<evidence type="ECO:0000256" key="11">
    <source>
        <dbReference type="ARBA" id="ARBA00023052"/>
    </source>
</evidence>
<comment type="pathway">
    <text evidence="1 14">Amino-acid biosynthesis; L-isoleucine biosynthesis; L-isoleucine from 2-oxobutanoate: step 1/4.</text>
</comment>
<dbReference type="InterPro" id="IPR000399">
    <property type="entry name" value="TPP-bd_CS"/>
</dbReference>
<evidence type="ECO:0000256" key="7">
    <source>
        <dbReference type="ARBA" id="ARBA00022679"/>
    </source>
</evidence>
<dbReference type="InterPro" id="IPR029061">
    <property type="entry name" value="THDP-binding"/>
</dbReference>
<dbReference type="InterPro" id="IPR012000">
    <property type="entry name" value="Thiamin_PyroP_enz_cen_dom"/>
</dbReference>
<dbReference type="NCBIfam" id="NF006016">
    <property type="entry name" value="PRK08155.1"/>
    <property type="match status" value="1"/>
</dbReference>
<dbReference type="AlphaFoldDB" id="A0A238YBA2"/>
<dbReference type="InterPro" id="IPR045229">
    <property type="entry name" value="TPP_enz"/>
</dbReference>
<dbReference type="PANTHER" id="PTHR18968:SF170">
    <property type="entry name" value="ACETOLACTATE SYNTHASE ISOZYME 1 LARGE SUBUNIT"/>
    <property type="match status" value="1"/>
</dbReference>
<dbReference type="InterPro" id="IPR012846">
    <property type="entry name" value="Acetolactate_synth_lsu"/>
</dbReference>
<evidence type="ECO:0000313" key="18">
    <source>
        <dbReference type="EMBL" id="SNR67893.1"/>
    </source>
</evidence>
<evidence type="ECO:0000256" key="12">
    <source>
        <dbReference type="ARBA" id="ARBA00023304"/>
    </source>
</evidence>
<evidence type="ECO:0000256" key="1">
    <source>
        <dbReference type="ARBA" id="ARBA00004974"/>
    </source>
</evidence>
<keyword evidence="8 14" id="KW-0479">Metal-binding</keyword>
<keyword evidence="19" id="KW-1185">Reference proteome</keyword>
<dbReference type="SUPFAM" id="SSF52467">
    <property type="entry name" value="DHS-like NAD/FAD-binding domain"/>
    <property type="match status" value="1"/>
</dbReference>
<comment type="pathway">
    <text evidence="2 14">Amino-acid biosynthesis; L-valine biosynthesis; L-valine from pyruvate: step 1/4.</text>
</comment>
<dbReference type="GO" id="GO:0009097">
    <property type="term" value="P:isoleucine biosynthetic process"/>
    <property type="evidence" value="ECO:0007669"/>
    <property type="project" value="UniProtKB-UniPathway"/>
</dbReference>
<dbReference type="FunFam" id="3.40.50.970:FF:000007">
    <property type="entry name" value="Acetolactate synthase"/>
    <property type="match status" value="1"/>
</dbReference>
<proteinExistence type="inferred from homology"/>
<evidence type="ECO:0000256" key="14">
    <source>
        <dbReference type="RuleBase" id="RU003591"/>
    </source>
</evidence>
<feature type="domain" description="Thiamine pyrophosphate enzyme TPP-binding" evidence="16">
    <location>
        <begin position="405"/>
        <end position="553"/>
    </location>
</feature>
<evidence type="ECO:0000256" key="6">
    <source>
        <dbReference type="ARBA" id="ARBA00022630"/>
    </source>
</evidence>
<dbReference type="SUPFAM" id="SSF52518">
    <property type="entry name" value="Thiamin diphosphate-binding fold (THDP-binding)"/>
    <property type="match status" value="2"/>
</dbReference>
<protein>
    <recommendedName>
        <fullName evidence="4 14">Acetolactate synthase</fullName>
        <ecNumber evidence="4 14">2.2.1.6</ecNumber>
    </recommendedName>
</protein>
<dbReference type="Proteomes" id="UP000198324">
    <property type="component" value="Unassembled WGS sequence"/>
</dbReference>
<name>A0A238YBA2_9BACT</name>
<organism evidence="18 19">
    <name type="scientific">Humidesulfovibrio mexicanus</name>
    <dbReference type="NCBI Taxonomy" id="147047"/>
    <lineage>
        <taxon>Bacteria</taxon>
        <taxon>Pseudomonadati</taxon>
        <taxon>Thermodesulfobacteriota</taxon>
        <taxon>Desulfovibrionia</taxon>
        <taxon>Desulfovibrionales</taxon>
        <taxon>Desulfovibrionaceae</taxon>
        <taxon>Humidesulfovibrio</taxon>
    </lineage>
</organism>
<dbReference type="CDD" id="cd02015">
    <property type="entry name" value="TPP_AHAS"/>
    <property type="match status" value="1"/>
</dbReference>
<dbReference type="NCBIfam" id="TIGR00118">
    <property type="entry name" value="acolac_lg"/>
    <property type="match status" value="1"/>
</dbReference>
<evidence type="ECO:0000256" key="4">
    <source>
        <dbReference type="ARBA" id="ARBA00013145"/>
    </source>
</evidence>
<dbReference type="UniPathway" id="UPA00047">
    <property type="reaction ID" value="UER00055"/>
</dbReference>
<comment type="similarity">
    <text evidence="3 14">Belongs to the TPP enzyme family.</text>
</comment>
<dbReference type="RefSeq" id="WP_089271939.1">
    <property type="nucleotide sequence ID" value="NZ_FZOC01000001.1"/>
</dbReference>
<keyword evidence="7 14" id="KW-0808">Transferase</keyword>
<dbReference type="UniPathway" id="UPA00049">
    <property type="reaction ID" value="UER00059"/>
</dbReference>
<dbReference type="GO" id="GO:0000287">
    <property type="term" value="F:magnesium ion binding"/>
    <property type="evidence" value="ECO:0007669"/>
    <property type="project" value="UniProtKB-UniRule"/>
</dbReference>
<keyword evidence="10 14" id="KW-0460">Magnesium</keyword>
<accession>A0A238YBA2</accession>
<dbReference type="InterPro" id="IPR012001">
    <property type="entry name" value="Thiamin_PyroP_enz_TPP-bd_dom"/>
</dbReference>
<dbReference type="Gene3D" id="3.40.50.970">
    <property type="match status" value="2"/>
</dbReference>
<evidence type="ECO:0000256" key="9">
    <source>
        <dbReference type="ARBA" id="ARBA00022827"/>
    </source>
</evidence>
<dbReference type="Pfam" id="PF00205">
    <property type="entry name" value="TPP_enzyme_M"/>
    <property type="match status" value="1"/>
</dbReference>
<evidence type="ECO:0000256" key="13">
    <source>
        <dbReference type="ARBA" id="ARBA00048670"/>
    </source>
</evidence>
<keyword evidence="5 14" id="KW-0028">Amino-acid biosynthesis</keyword>
<dbReference type="PANTHER" id="PTHR18968">
    <property type="entry name" value="THIAMINE PYROPHOSPHATE ENZYMES"/>
    <property type="match status" value="1"/>
</dbReference>
<dbReference type="GO" id="GO:0009099">
    <property type="term" value="P:L-valine biosynthetic process"/>
    <property type="evidence" value="ECO:0007669"/>
    <property type="project" value="UniProtKB-UniPathway"/>
</dbReference>
<dbReference type="GO" id="GO:0030976">
    <property type="term" value="F:thiamine pyrophosphate binding"/>
    <property type="evidence" value="ECO:0007669"/>
    <property type="project" value="UniProtKB-UniRule"/>
</dbReference>
<dbReference type="PROSITE" id="PS00187">
    <property type="entry name" value="TPP_ENZYMES"/>
    <property type="match status" value="1"/>
</dbReference>
<dbReference type="EMBL" id="FZOC01000001">
    <property type="protein sequence ID" value="SNR67893.1"/>
    <property type="molecule type" value="Genomic_DNA"/>
</dbReference>
<evidence type="ECO:0000259" key="16">
    <source>
        <dbReference type="Pfam" id="PF02775"/>
    </source>
</evidence>
<feature type="domain" description="Thiamine pyrophosphate enzyme N-terminal TPP-binding" evidence="17">
    <location>
        <begin position="14"/>
        <end position="130"/>
    </location>
</feature>